<dbReference type="SMART" id="SM00142">
    <property type="entry name" value="PI3K_C2"/>
    <property type="match status" value="1"/>
</dbReference>
<keyword evidence="4" id="KW-1185">Reference proteome</keyword>
<sequence length="102" mass="11800">MRARQCPVRQLGWQEGAEELQALLQDPMLRFSGLYQENFSDLSVTCHVFAEGKLQVLPVRTSYNAFSTRWNWNEWLRLPVKYPDLPQSAQVALTVWDVYGPG</sequence>
<evidence type="ECO:0000256" key="1">
    <source>
        <dbReference type="PROSITE-ProRule" id="PRU00880"/>
    </source>
</evidence>
<dbReference type="EMBL" id="JAGTTL010000039">
    <property type="protein sequence ID" value="KAK6291949.1"/>
    <property type="molecule type" value="Genomic_DNA"/>
</dbReference>
<proteinExistence type="inferred from homology"/>
<dbReference type="PROSITE" id="PS51547">
    <property type="entry name" value="C2_PI3K"/>
    <property type="match status" value="1"/>
</dbReference>
<dbReference type="InterPro" id="IPR035892">
    <property type="entry name" value="C2_domain_sf"/>
</dbReference>
<dbReference type="Pfam" id="PF00792">
    <property type="entry name" value="PI3K_C2"/>
    <property type="match status" value="1"/>
</dbReference>
<dbReference type="Gene3D" id="2.60.40.150">
    <property type="entry name" value="C2 domain"/>
    <property type="match status" value="1"/>
</dbReference>
<comment type="similarity">
    <text evidence="1">Belongs to the PI3/PI4-kinase family.</text>
</comment>
<dbReference type="SUPFAM" id="SSF49562">
    <property type="entry name" value="C2 domain (Calcium/lipid-binding domain, CaLB)"/>
    <property type="match status" value="1"/>
</dbReference>
<evidence type="ECO:0000259" key="2">
    <source>
        <dbReference type="PROSITE" id="PS51547"/>
    </source>
</evidence>
<dbReference type="CDD" id="cd08397">
    <property type="entry name" value="C2_PI3K_class_III"/>
    <property type="match status" value="1"/>
</dbReference>
<evidence type="ECO:0000313" key="4">
    <source>
        <dbReference type="Proteomes" id="UP001356427"/>
    </source>
</evidence>
<gene>
    <name evidence="3" type="ORF">J4Q44_G00377340</name>
</gene>
<dbReference type="Proteomes" id="UP001356427">
    <property type="component" value="Unassembled WGS sequence"/>
</dbReference>
<reference evidence="3 4" key="1">
    <citation type="submission" date="2021-04" db="EMBL/GenBank/DDBJ databases">
        <authorList>
            <person name="De Guttry C."/>
            <person name="Zahm M."/>
            <person name="Klopp C."/>
            <person name="Cabau C."/>
            <person name="Louis A."/>
            <person name="Berthelot C."/>
            <person name="Parey E."/>
            <person name="Roest Crollius H."/>
            <person name="Montfort J."/>
            <person name="Robinson-Rechavi M."/>
            <person name="Bucao C."/>
            <person name="Bouchez O."/>
            <person name="Gislard M."/>
            <person name="Lluch J."/>
            <person name="Milhes M."/>
            <person name="Lampietro C."/>
            <person name="Lopez Roques C."/>
            <person name="Donnadieu C."/>
            <person name="Braasch I."/>
            <person name="Desvignes T."/>
            <person name="Postlethwait J."/>
            <person name="Bobe J."/>
            <person name="Wedekind C."/>
            <person name="Guiguen Y."/>
        </authorList>
    </citation>
    <scope>NUCLEOTIDE SEQUENCE [LARGE SCALE GENOMIC DNA]</scope>
    <source>
        <strain evidence="3">Cs_M1</strain>
        <tissue evidence="3">Blood</tissue>
    </source>
</reference>
<comment type="caution">
    <text evidence="3">The sequence shown here is derived from an EMBL/GenBank/DDBJ whole genome shotgun (WGS) entry which is preliminary data.</text>
</comment>
<evidence type="ECO:0000313" key="3">
    <source>
        <dbReference type="EMBL" id="KAK6291949.1"/>
    </source>
</evidence>
<feature type="domain" description="C2 PI3K-type" evidence="2">
    <location>
        <begin position="20"/>
        <end position="102"/>
    </location>
</feature>
<name>A0AAN8Q513_9TELE</name>
<dbReference type="InterPro" id="IPR002420">
    <property type="entry name" value="PI3K-type_C2_dom"/>
</dbReference>
<accession>A0AAN8Q513</accession>
<organism evidence="3 4">
    <name type="scientific">Coregonus suidteri</name>
    <dbReference type="NCBI Taxonomy" id="861788"/>
    <lineage>
        <taxon>Eukaryota</taxon>
        <taxon>Metazoa</taxon>
        <taxon>Chordata</taxon>
        <taxon>Craniata</taxon>
        <taxon>Vertebrata</taxon>
        <taxon>Euteleostomi</taxon>
        <taxon>Actinopterygii</taxon>
        <taxon>Neopterygii</taxon>
        <taxon>Teleostei</taxon>
        <taxon>Protacanthopterygii</taxon>
        <taxon>Salmoniformes</taxon>
        <taxon>Salmonidae</taxon>
        <taxon>Coregoninae</taxon>
        <taxon>Coregonus</taxon>
    </lineage>
</organism>
<dbReference type="AlphaFoldDB" id="A0AAN8Q513"/>
<protein>
    <recommendedName>
        <fullName evidence="2">C2 PI3K-type domain-containing protein</fullName>
    </recommendedName>
</protein>